<reference evidence="3" key="1">
    <citation type="submission" date="2017-03" db="EMBL/GenBank/DDBJ databases">
        <title>Genomes of endolithic fungi from Antarctica.</title>
        <authorList>
            <person name="Coleine C."/>
            <person name="Masonjones S."/>
            <person name="Stajich J.E."/>
        </authorList>
    </citation>
    <scope>NUCLEOTIDE SEQUENCE [LARGE SCALE GENOMIC DNA]</scope>
    <source>
        <strain evidence="3">CCFEE 5527</strain>
    </source>
</reference>
<feature type="region of interest" description="Disordered" evidence="1">
    <location>
        <begin position="397"/>
        <end position="429"/>
    </location>
</feature>
<organism evidence="2 3">
    <name type="scientific">Cryoendolithus antarcticus</name>
    <dbReference type="NCBI Taxonomy" id="1507870"/>
    <lineage>
        <taxon>Eukaryota</taxon>
        <taxon>Fungi</taxon>
        <taxon>Dikarya</taxon>
        <taxon>Ascomycota</taxon>
        <taxon>Pezizomycotina</taxon>
        <taxon>Dothideomycetes</taxon>
        <taxon>Dothideomycetidae</taxon>
        <taxon>Cladosporiales</taxon>
        <taxon>Cladosporiaceae</taxon>
        <taxon>Cryoendolithus</taxon>
    </lineage>
</organism>
<comment type="caution">
    <text evidence="2">The sequence shown here is derived from an EMBL/GenBank/DDBJ whole genome shotgun (WGS) entry which is preliminary data.</text>
</comment>
<gene>
    <name evidence="2" type="ORF">B0A48_17692</name>
</gene>
<dbReference type="Proteomes" id="UP000192596">
    <property type="component" value="Unassembled WGS sequence"/>
</dbReference>
<protein>
    <submittedName>
        <fullName evidence="2">Uncharacterized protein</fullName>
    </submittedName>
</protein>
<name>A0A1V8SAK5_9PEZI</name>
<evidence type="ECO:0000256" key="1">
    <source>
        <dbReference type="SAM" id="MobiDB-lite"/>
    </source>
</evidence>
<sequence length="539" mass="58933">MAARIEVMWGSGALVKWSSFSVLCKDVCVQCGDYSDDLSDDEHAGSVRRQAALRRSVMHSLLNWTDHLEAPTPGWAHQSLGRILDVTHASLCSDVRDRIYGTLSLVDWTLCRSPPTTDYSRSAFQLAGLLLTYYQPSAKPLADVGAIDIASVYVNRGEGDAFAGFASKVITPLRLGNTEPEMLALWEIRTSRYIAELRCRNIGDLLAQERSMPANEDLSAASCQSSPLYHSSPSSSLDRDKLINVTMYHKDRHAIRITSSGEVLVGLGTEVLRIKELALAETHLAWLSSHCTETLHIPPPRIISAVDGTLGGFCCSDAAAGDWAVFYDGPTDEKCGYGLILRPAEPADENVLSARGSRHLIIGQAVLFAPIRDPACDEPESDGLSLVDGANTHVSASEMAGDPLDEETRGWLTCSSSGSPSSGSDEHSENDIYREFAKKSYIPRWDPPPELQSIDPKLNKHSPKELPVGQERPISSAVEDGSDSDLFAEHETHHAPGSVRNTFTILWDSEGALIFHWRDRDAAGGSLWTELGRHVDDRD</sequence>
<dbReference type="InParanoid" id="A0A1V8SAK5"/>
<proteinExistence type="predicted"/>
<evidence type="ECO:0000313" key="2">
    <source>
        <dbReference type="EMBL" id="OQN96185.1"/>
    </source>
</evidence>
<dbReference type="AlphaFoldDB" id="A0A1V8SAK5"/>
<feature type="region of interest" description="Disordered" evidence="1">
    <location>
        <begin position="444"/>
        <end position="481"/>
    </location>
</feature>
<dbReference type="EMBL" id="NAJO01000070">
    <property type="protein sequence ID" value="OQN96185.1"/>
    <property type="molecule type" value="Genomic_DNA"/>
</dbReference>
<keyword evidence="3" id="KW-1185">Reference proteome</keyword>
<accession>A0A1V8SAK5</accession>
<evidence type="ECO:0000313" key="3">
    <source>
        <dbReference type="Proteomes" id="UP000192596"/>
    </source>
</evidence>